<name>L0P2G0_PHYED</name>
<protein>
    <submittedName>
        <fullName evidence="2">PH01B019A14.11 protein</fullName>
    </submittedName>
</protein>
<evidence type="ECO:0000313" key="2">
    <source>
        <dbReference type="EMBL" id="CCI55342.1"/>
    </source>
</evidence>
<proteinExistence type="predicted"/>
<feature type="compositionally biased region" description="Basic and acidic residues" evidence="1">
    <location>
        <begin position="109"/>
        <end position="121"/>
    </location>
</feature>
<gene>
    <name evidence="2" type="primary">PH01B019A14.11</name>
</gene>
<accession>L0P2G0</accession>
<dbReference type="AlphaFoldDB" id="L0P2G0"/>
<feature type="compositionally biased region" description="Basic and acidic residues" evidence="1">
    <location>
        <begin position="162"/>
        <end position="172"/>
    </location>
</feature>
<dbReference type="EMBL" id="FO203439">
    <property type="protein sequence ID" value="CCI55342.1"/>
    <property type="molecule type" value="Genomic_DNA"/>
</dbReference>
<organism evidence="2">
    <name type="scientific">Phyllostachys edulis</name>
    <name type="common">Tortoise shell bamboo</name>
    <name type="synonym">Bambusa edulis</name>
    <dbReference type="NCBI Taxonomy" id="38705"/>
    <lineage>
        <taxon>Eukaryota</taxon>
        <taxon>Viridiplantae</taxon>
        <taxon>Streptophyta</taxon>
        <taxon>Embryophyta</taxon>
        <taxon>Tracheophyta</taxon>
        <taxon>Spermatophyta</taxon>
        <taxon>Magnoliopsida</taxon>
        <taxon>Liliopsida</taxon>
        <taxon>Poales</taxon>
        <taxon>Poaceae</taxon>
        <taxon>BOP clade</taxon>
        <taxon>Bambusoideae</taxon>
        <taxon>Arundinarodae</taxon>
        <taxon>Arundinarieae</taxon>
        <taxon>Arundinariinae</taxon>
        <taxon>Phyllostachys</taxon>
    </lineage>
</organism>
<sequence length="172" mass="19571">MATPPLPPLLWPPPSLEALSNLDPRAQPGSSEALLEEEVGAWSSSHFTLSFMKRTRWRTRRNYEENHQIIKVIQASSDKIEPCFEKRAEEEEHQWQQPLGAPRVPGHHGVCDPHHERRWPRVAEPPHAVHDPQQAGCQEREGQDELPFAPGRDRLAAGGAAEEERRRTEHDG</sequence>
<reference evidence="2" key="1">
    <citation type="submission" date="2012-05" db="EMBL/GenBank/DDBJ databases">
        <authorList>
            <person name="Han B."/>
            <person name="Lu Y."/>
            <person name="Feng Q."/>
            <person name="Zhao Q."/>
            <person name="Lu T.T."/>
            <person name="Li Y."/>
            <person name="Liu K.Y."/>
            <person name="Huang X.H."/>
            <person name="Fan D.L."/>
            <person name="Weng Q.J."/>
            <person name="Zhang L."/>
            <person name="Lu Y.Q."/>
            <person name="Guo Y.L."/>
            <person name="Li W.J."/>
            <person name="Zhou C.C."/>
            <person name="Lu H.Y."/>
            <person name="Huang T."/>
            <person name="Zhu C.R."/>
            <person name="Zhao Y."/>
            <person name="Hu T."/>
            <person name="Yao N."/>
        </authorList>
    </citation>
    <scope>NUCLEOTIDE SEQUENCE</scope>
</reference>
<evidence type="ECO:0000256" key="1">
    <source>
        <dbReference type="SAM" id="MobiDB-lite"/>
    </source>
</evidence>
<feature type="region of interest" description="Disordered" evidence="1">
    <location>
        <begin position="89"/>
        <end position="172"/>
    </location>
</feature>